<accession>A0A8S9SSK5</accession>
<sequence length="174" mass="19103">MGYERKLEDDKNSTLLIATMCIIGLQVHVHVKDGSVFSGLFYTASVDNGFGIVLKNARITKKGKSKANVASGSVVETLVITSSYIVQIVAEGVSLPSNVTGNYEVANVGSVTETLPSEPRFSAANKSKNNCFEGRRNHHFSLVLTYFSLCLLFRNAVKHDLYVVMELKLQKAVW</sequence>
<dbReference type="GO" id="GO:0010494">
    <property type="term" value="C:cytoplasmic stress granule"/>
    <property type="evidence" value="ECO:0007669"/>
    <property type="project" value="TreeGrafter"/>
</dbReference>
<name>A0A8S9SSK5_BRACR</name>
<evidence type="ECO:0000313" key="3">
    <source>
        <dbReference type="EMBL" id="KAF3603065.1"/>
    </source>
</evidence>
<dbReference type="Pfam" id="PF14438">
    <property type="entry name" value="SM-ATX"/>
    <property type="match status" value="1"/>
</dbReference>
<dbReference type="SUPFAM" id="SSF50182">
    <property type="entry name" value="Sm-like ribonucleoproteins"/>
    <property type="match status" value="1"/>
</dbReference>
<dbReference type="AlphaFoldDB" id="A0A8S9SSK5"/>
<keyword evidence="1" id="KW-0812">Transmembrane</keyword>
<feature type="domain" description="Ataxin 2 SM" evidence="2">
    <location>
        <begin position="12"/>
        <end position="91"/>
    </location>
</feature>
<dbReference type="Proteomes" id="UP000712600">
    <property type="component" value="Unassembled WGS sequence"/>
</dbReference>
<gene>
    <name evidence="3" type="ORF">F2Q69_00034142</name>
</gene>
<keyword evidence="1" id="KW-1133">Transmembrane helix</keyword>
<dbReference type="InterPro" id="IPR010920">
    <property type="entry name" value="LSM_dom_sf"/>
</dbReference>
<dbReference type="GO" id="GO:0003729">
    <property type="term" value="F:mRNA binding"/>
    <property type="evidence" value="ECO:0007669"/>
    <property type="project" value="TreeGrafter"/>
</dbReference>
<dbReference type="Gene3D" id="2.30.30.100">
    <property type="match status" value="1"/>
</dbReference>
<feature type="transmembrane region" description="Helical" evidence="1">
    <location>
        <begin position="12"/>
        <end position="29"/>
    </location>
</feature>
<dbReference type="InterPro" id="IPR025852">
    <property type="entry name" value="SM_dom_ATX"/>
</dbReference>
<dbReference type="EMBL" id="QGKX02000004">
    <property type="protein sequence ID" value="KAF3603065.1"/>
    <property type="molecule type" value="Genomic_DNA"/>
</dbReference>
<proteinExistence type="predicted"/>
<organism evidence="3 4">
    <name type="scientific">Brassica cretica</name>
    <name type="common">Mustard</name>
    <dbReference type="NCBI Taxonomy" id="69181"/>
    <lineage>
        <taxon>Eukaryota</taxon>
        <taxon>Viridiplantae</taxon>
        <taxon>Streptophyta</taxon>
        <taxon>Embryophyta</taxon>
        <taxon>Tracheophyta</taxon>
        <taxon>Spermatophyta</taxon>
        <taxon>Magnoliopsida</taxon>
        <taxon>eudicotyledons</taxon>
        <taxon>Gunneridae</taxon>
        <taxon>Pentapetalae</taxon>
        <taxon>rosids</taxon>
        <taxon>malvids</taxon>
        <taxon>Brassicales</taxon>
        <taxon>Brassicaceae</taxon>
        <taxon>Brassiceae</taxon>
        <taxon>Brassica</taxon>
    </lineage>
</organism>
<evidence type="ECO:0000256" key="1">
    <source>
        <dbReference type="SAM" id="Phobius"/>
    </source>
</evidence>
<comment type="caution">
    <text evidence="3">The sequence shown here is derived from an EMBL/GenBank/DDBJ whole genome shotgun (WGS) entry which is preliminary data.</text>
</comment>
<feature type="transmembrane region" description="Helical" evidence="1">
    <location>
        <begin position="35"/>
        <end position="54"/>
    </location>
</feature>
<keyword evidence="1" id="KW-0472">Membrane</keyword>
<dbReference type="InterPro" id="IPR045117">
    <property type="entry name" value="ATXN2-like"/>
</dbReference>
<dbReference type="GO" id="GO:0034063">
    <property type="term" value="P:stress granule assembly"/>
    <property type="evidence" value="ECO:0007669"/>
    <property type="project" value="TreeGrafter"/>
</dbReference>
<evidence type="ECO:0000259" key="2">
    <source>
        <dbReference type="Pfam" id="PF14438"/>
    </source>
</evidence>
<dbReference type="PANTHER" id="PTHR12854">
    <property type="entry name" value="ATAXIN 2-RELATED"/>
    <property type="match status" value="1"/>
</dbReference>
<protein>
    <recommendedName>
        <fullName evidence="2">Ataxin 2 SM domain-containing protein</fullName>
    </recommendedName>
</protein>
<reference evidence="3" key="1">
    <citation type="submission" date="2019-12" db="EMBL/GenBank/DDBJ databases">
        <title>Genome sequencing and annotation of Brassica cretica.</title>
        <authorList>
            <person name="Studholme D.J."/>
            <person name="Sarris P."/>
        </authorList>
    </citation>
    <scope>NUCLEOTIDE SEQUENCE</scope>
    <source>
        <strain evidence="3">PFS-109/04</strain>
        <tissue evidence="3">Leaf</tissue>
    </source>
</reference>
<dbReference type="PANTHER" id="PTHR12854:SF12">
    <property type="entry name" value="POLYADENYLATE-BINDING PROTEIN INTERACTING PROTEIN"/>
    <property type="match status" value="1"/>
</dbReference>
<evidence type="ECO:0000313" key="4">
    <source>
        <dbReference type="Proteomes" id="UP000712600"/>
    </source>
</evidence>